<protein>
    <recommendedName>
        <fullName evidence="4">Lipoprotein SmpA/OmlA domain-containing protein</fullName>
    </recommendedName>
</protein>
<dbReference type="RefSeq" id="WP_017025437.1">
    <property type="nucleotide sequence ID" value="NZ_AJYK02000024.1"/>
</dbReference>
<name>A0A1E5E4Q6_9VIBR</name>
<dbReference type="Proteomes" id="UP000094070">
    <property type="component" value="Unassembled WGS sequence"/>
</dbReference>
<feature type="signal peptide" evidence="1">
    <location>
        <begin position="1"/>
        <end position="21"/>
    </location>
</feature>
<dbReference type="OrthoDB" id="9179113at2"/>
<evidence type="ECO:0000256" key="1">
    <source>
        <dbReference type="SAM" id="SignalP"/>
    </source>
</evidence>
<evidence type="ECO:0000313" key="3">
    <source>
        <dbReference type="Proteomes" id="UP000094070"/>
    </source>
</evidence>
<sequence length="192" mass="21643">MPPIKHLALPAVLTTLLAACASTQPLEDQSGTNLVDTTQPIYTLVNLHPDQQRKRLYTVNYQQDGLIPRCTQVDLQDYSNKSITFKETKTDTVYTLIRHKSSPDFAKYLQGYFGTECTATNNLTLSSLDKKGIGQGKALTGMTKEGVTLAIGFPPEHTTPSLKNNEWMYWSNRWNKFIVIFNDKGLVERIQD</sequence>
<gene>
    <name evidence="2" type="ORF">A1QC_05560</name>
</gene>
<keyword evidence="1" id="KW-0732">Signal</keyword>
<accession>A0A1E5E4Q6</accession>
<reference evidence="2 3" key="1">
    <citation type="journal article" date="2012" name="Science">
        <title>Ecological populations of bacteria act as socially cohesive units of antibiotic production and resistance.</title>
        <authorList>
            <person name="Cordero O.X."/>
            <person name="Wildschutte H."/>
            <person name="Kirkup B."/>
            <person name="Proehl S."/>
            <person name="Ngo L."/>
            <person name="Hussain F."/>
            <person name="Le Roux F."/>
            <person name="Mincer T."/>
            <person name="Polz M.F."/>
        </authorList>
    </citation>
    <scope>NUCLEOTIDE SEQUENCE [LARGE SCALE GENOMIC DNA]</scope>
    <source>
        <strain evidence="2 3">1S-45</strain>
    </source>
</reference>
<dbReference type="AlphaFoldDB" id="A0A1E5E4Q6"/>
<feature type="chain" id="PRO_5009174715" description="Lipoprotein SmpA/OmlA domain-containing protein" evidence="1">
    <location>
        <begin position="22"/>
        <end position="192"/>
    </location>
</feature>
<comment type="caution">
    <text evidence="2">The sequence shown here is derived from an EMBL/GenBank/DDBJ whole genome shotgun (WGS) entry which is preliminary data.</text>
</comment>
<proteinExistence type="predicted"/>
<dbReference type="EMBL" id="AJYK02000024">
    <property type="protein sequence ID" value="OEF28109.1"/>
    <property type="molecule type" value="Genomic_DNA"/>
</dbReference>
<dbReference type="STRING" id="1188252.A1QC_05560"/>
<organism evidence="2 3">
    <name type="scientific">Vibrio rumoiensis 1S-45</name>
    <dbReference type="NCBI Taxonomy" id="1188252"/>
    <lineage>
        <taxon>Bacteria</taxon>
        <taxon>Pseudomonadati</taxon>
        <taxon>Pseudomonadota</taxon>
        <taxon>Gammaproteobacteria</taxon>
        <taxon>Vibrionales</taxon>
        <taxon>Vibrionaceae</taxon>
        <taxon>Vibrio</taxon>
    </lineage>
</organism>
<evidence type="ECO:0008006" key="4">
    <source>
        <dbReference type="Google" id="ProtNLM"/>
    </source>
</evidence>
<dbReference type="eggNOG" id="COG2913">
    <property type="taxonomic scope" value="Bacteria"/>
</dbReference>
<keyword evidence="3" id="KW-1185">Reference proteome</keyword>
<evidence type="ECO:0000313" key="2">
    <source>
        <dbReference type="EMBL" id="OEF28109.1"/>
    </source>
</evidence>
<dbReference type="PROSITE" id="PS51257">
    <property type="entry name" value="PROKAR_LIPOPROTEIN"/>
    <property type="match status" value="1"/>
</dbReference>